<dbReference type="GO" id="GO:0008999">
    <property type="term" value="F:protein-N-terminal-alanine acetyltransferase activity"/>
    <property type="evidence" value="ECO:0007669"/>
    <property type="project" value="TreeGrafter"/>
</dbReference>
<evidence type="ECO:0000313" key="3">
    <source>
        <dbReference type="Proteomes" id="UP000462621"/>
    </source>
</evidence>
<proteinExistence type="predicted"/>
<gene>
    <name evidence="2" type="ORF">F9817_06315</name>
</gene>
<protein>
    <submittedName>
        <fullName evidence="2">GNAT family N-acetyltransferase</fullName>
    </submittedName>
</protein>
<dbReference type="AlphaFoldDB" id="A0A7X4LJN3"/>
<dbReference type="InterPro" id="IPR016181">
    <property type="entry name" value="Acyl_CoA_acyltransferase"/>
</dbReference>
<keyword evidence="3" id="KW-1185">Reference proteome</keyword>
<reference evidence="2 3" key="1">
    <citation type="submission" date="2019-10" db="EMBL/GenBank/DDBJ databases">
        <title>Vibrio sp. nov. isolated from a shrimp pond.</title>
        <authorList>
            <person name="Gomez-Gil B."/>
            <person name="Enciso-Ibarra J."/>
            <person name="Enciso-Ibarra K."/>
            <person name="Bolan-Mejia C."/>
        </authorList>
    </citation>
    <scope>NUCLEOTIDE SEQUENCE [LARGE SCALE GENOMIC DNA]</scope>
    <source>
        <strain evidence="2 3">CAIM 722</strain>
    </source>
</reference>
<dbReference type="Proteomes" id="UP000462621">
    <property type="component" value="Unassembled WGS sequence"/>
</dbReference>
<feature type="domain" description="N-acetyltransferase" evidence="1">
    <location>
        <begin position="17"/>
        <end position="179"/>
    </location>
</feature>
<keyword evidence="2" id="KW-0808">Transferase</keyword>
<dbReference type="InterPro" id="IPR000182">
    <property type="entry name" value="GNAT_dom"/>
</dbReference>
<name>A0A7X4LJN3_9VIBR</name>
<dbReference type="GO" id="GO:1990189">
    <property type="term" value="F:protein N-terminal-serine acetyltransferase activity"/>
    <property type="evidence" value="ECO:0007669"/>
    <property type="project" value="TreeGrafter"/>
</dbReference>
<comment type="caution">
    <text evidence="2">The sequence shown here is derived from an EMBL/GenBank/DDBJ whole genome shotgun (WGS) entry which is preliminary data.</text>
</comment>
<evidence type="ECO:0000259" key="1">
    <source>
        <dbReference type="PROSITE" id="PS51186"/>
    </source>
</evidence>
<dbReference type="RefSeq" id="WP_161154105.1">
    <property type="nucleotide sequence ID" value="NZ_WEKT01000007.1"/>
</dbReference>
<dbReference type="EMBL" id="WEKT01000007">
    <property type="protein sequence ID" value="MZI92806.1"/>
    <property type="molecule type" value="Genomic_DNA"/>
</dbReference>
<dbReference type="SUPFAM" id="SSF55729">
    <property type="entry name" value="Acyl-CoA N-acyltransferases (Nat)"/>
    <property type="match status" value="1"/>
</dbReference>
<dbReference type="Pfam" id="PF13302">
    <property type="entry name" value="Acetyltransf_3"/>
    <property type="match status" value="1"/>
</dbReference>
<dbReference type="CDD" id="cd04301">
    <property type="entry name" value="NAT_SF"/>
    <property type="match status" value="1"/>
</dbReference>
<dbReference type="PROSITE" id="PS51186">
    <property type="entry name" value="GNAT"/>
    <property type="match status" value="1"/>
</dbReference>
<dbReference type="InterPro" id="IPR051908">
    <property type="entry name" value="Ribosomal_N-acetyltransferase"/>
</dbReference>
<evidence type="ECO:0000313" key="2">
    <source>
        <dbReference type="EMBL" id="MZI92806.1"/>
    </source>
</evidence>
<sequence>MVPDFHIITQRLQLKLIVLDDNDQLCQCICSSPSLHKWVDWCHAKFSHDEAEGFILATRLNWVKSEAYGFGVYLRKSGELIGMVAINEFYPTFNMASLGYWIRDAYQQLGYGKEALNALVEFSFSQLKLTRLEIVCDPDNLPSQLLAKQCGAQLETIARNRFMYHDQPKDGAVYSIIPD</sequence>
<dbReference type="PANTHER" id="PTHR43441:SF11">
    <property type="entry name" value="RIBOSOMAL-PROTEIN-SERINE ACETYLTRANSFERASE"/>
    <property type="match status" value="1"/>
</dbReference>
<organism evidence="2 3">
    <name type="scientific">Vibrio eleionomae</name>
    <dbReference type="NCBI Taxonomy" id="2653505"/>
    <lineage>
        <taxon>Bacteria</taxon>
        <taxon>Pseudomonadati</taxon>
        <taxon>Pseudomonadota</taxon>
        <taxon>Gammaproteobacteria</taxon>
        <taxon>Vibrionales</taxon>
        <taxon>Vibrionaceae</taxon>
        <taxon>Vibrio</taxon>
    </lineage>
</organism>
<dbReference type="Gene3D" id="3.40.630.30">
    <property type="match status" value="1"/>
</dbReference>
<dbReference type="PANTHER" id="PTHR43441">
    <property type="entry name" value="RIBOSOMAL-PROTEIN-SERINE ACETYLTRANSFERASE"/>
    <property type="match status" value="1"/>
</dbReference>
<accession>A0A7X4LJN3</accession>
<dbReference type="GO" id="GO:0005737">
    <property type="term" value="C:cytoplasm"/>
    <property type="evidence" value="ECO:0007669"/>
    <property type="project" value="TreeGrafter"/>
</dbReference>